<name>A0ACA9JWJ3_9GLOM</name>
<organism evidence="1 2">
    <name type="scientific">Dentiscutata heterogama</name>
    <dbReference type="NCBI Taxonomy" id="1316150"/>
    <lineage>
        <taxon>Eukaryota</taxon>
        <taxon>Fungi</taxon>
        <taxon>Fungi incertae sedis</taxon>
        <taxon>Mucoromycota</taxon>
        <taxon>Glomeromycotina</taxon>
        <taxon>Glomeromycetes</taxon>
        <taxon>Diversisporales</taxon>
        <taxon>Gigasporaceae</taxon>
        <taxon>Dentiscutata</taxon>
    </lineage>
</organism>
<evidence type="ECO:0000313" key="2">
    <source>
        <dbReference type="Proteomes" id="UP000789702"/>
    </source>
</evidence>
<reference evidence="1" key="1">
    <citation type="submission" date="2021-06" db="EMBL/GenBank/DDBJ databases">
        <authorList>
            <person name="Kallberg Y."/>
            <person name="Tangrot J."/>
            <person name="Rosling A."/>
        </authorList>
    </citation>
    <scope>NUCLEOTIDE SEQUENCE</scope>
    <source>
        <strain evidence="1">IL203A</strain>
    </source>
</reference>
<comment type="caution">
    <text evidence="1">The sequence shown here is derived from an EMBL/GenBank/DDBJ whole genome shotgun (WGS) entry which is preliminary data.</text>
</comment>
<keyword evidence="2" id="KW-1185">Reference proteome</keyword>
<gene>
    <name evidence="1" type="ORF">DHETER_LOCUS178</name>
</gene>
<dbReference type="EMBL" id="CAJVPU010000069">
    <property type="protein sequence ID" value="CAG8439832.1"/>
    <property type="molecule type" value="Genomic_DNA"/>
</dbReference>
<proteinExistence type="predicted"/>
<evidence type="ECO:0000313" key="1">
    <source>
        <dbReference type="EMBL" id="CAG8439832.1"/>
    </source>
</evidence>
<sequence length="354" mass="39832">MESMSNNQLPINVISGMLEQTTLANNSTQANNIESTIMTFKPHSQEFLLEIGTAQQDTSDSDDEDSQSIKEKTTNKKDTLSDPLDETENVPVIQLDANNQDNAFTLLDATDYYKCDYSYNQPSNTDDINNPWNLVSTYKFISSNGTVGNSSLIETPDDNTNLFAWFSTSILAVYFMLTGDTSAVSSWVYKNNWTLAILLAIFSFFTTIYLLNLFISLLGNAINETYNEESFLQLRGDLKKYVKSIEDDEILQDLLPAIKKITGVGEVRALKKDSEFYKIKKVIESIEVNDLNEDIAFNAIKKIIEDKDLNKDNVKDPNKGNAKDPNEGNDKDPNEDNAKDWSYDNMAPVEVSQS</sequence>
<dbReference type="Proteomes" id="UP000789702">
    <property type="component" value="Unassembled WGS sequence"/>
</dbReference>
<protein>
    <submittedName>
        <fullName evidence="1">13001_t:CDS:1</fullName>
    </submittedName>
</protein>
<accession>A0ACA9JWJ3</accession>